<protein>
    <submittedName>
        <fullName evidence="4">LytR family transcriptional regulator</fullName>
    </submittedName>
</protein>
<dbReference type="EMBL" id="SKFG01000001">
    <property type="protein sequence ID" value="TCZ81057.1"/>
    <property type="molecule type" value="Genomic_DNA"/>
</dbReference>
<dbReference type="OrthoDB" id="27330at2"/>
<accession>A0A4R4EMJ2</accession>
<keyword evidence="5" id="KW-1185">Reference proteome</keyword>
<feature type="region of interest" description="Disordered" evidence="2">
    <location>
        <begin position="315"/>
        <end position="349"/>
    </location>
</feature>
<dbReference type="Gene3D" id="3.40.630.190">
    <property type="entry name" value="LCP protein"/>
    <property type="match status" value="1"/>
</dbReference>
<evidence type="ECO:0000259" key="3">
    <source>
        <dbReference type="Pfam" id="PF03816"/>
    </source>
</evidence>
<feature type="compositionally biased region" description="Polar residues" evidence="2">
    <location>
        <begin position="325"/>
        <end position="349"/>
    </location>
</feature>
<evidence type="ECO:0000313" key="5">
    <source>
        <dbReference type="Proteomes" id="UP000295418"/>
    </source>
</evidence>
<dbReference type="InterPro" id="IPR050922">
    <property type="entry name" value="LytR/CpsA/Psr_CW_biosynth"/>
</dbReference>
<dbReference type="NCBIfam" id="TIGR00350">
    <property type="entry name" value="lytR_cpsA_psr"/>
    <property type="match status" value="1"/>
</dbReference>
<evidence type="ECO:0000256" key="1">
    <source>
        <dbReference type="ARBA" id="ARBA00006068"/>
    </source>
</evidence>
<sequence length="349" mass="38620">MGQSRKLRRTLRGIVIFLSLSLFGSGSYAAYLMIIKPITTTVDKIGATTTGKEIDEVTDVEVEAVKPISLLLLGIDNRPESGSLNSDIIMVATLNPETKSATIVSLPRDSHLSPGKGLPSRKANYYYPYFHNKEKLTAYKHTRDLFGNFFQIPIDAAVSVDFDGFRKMVDELGGVDIDVPMNMRYVDNADGTNINLKKGPQTLNGKQALDYVRYRKSNMGTAESSDTERNKRQHEVIDQMLGKVFSLGGVMKLNKLMEIAGDHVQTDIPASKLLDFFQKYIGIDRSKIQYISLEGEWISPFIELSQEEIEQARQALKDTLEGKTATPQTSEDGSNVSSATTTPAPGTRP</sequence>
<proteinExistence type="inferred from homology"/>
<dbReference type="PANTHER" id="PTHR33392:SF6">
    <property type="entry name" value="POLYISOPRENYL-TEICHOIC ACID--PEPTIDOGLYCAN TEICHOIC ACID TRANSFERASE TAGU"/>
    <property type="match status" value="1"/>
</dbReference>
<evidence type="ECO:0000256" key="2">
    <source>
        <dbReference type="SAM" id="MobiDB-lite"/>
    </source>
</evidence>
<dbReference type="AlphaFoldDB" id="A0A4R4EMJ2"/>
<reference evidence="4 5" key="1">
    <citation type="submission" date="2019-03" db="EMBL/GenBank/DDBJ databases">
        <authorList>
            <person name="Kim M.K.M."/>
        </authorList>
    </citation>
    <scope>NUCLEOTIDE SEQUENCE [LARGE SCALE GENOMIC DNA]</scope>
    <source>
        <strain evidence="4 5">18JY21-1</strain>
    </source>
</reference>
<comment type="caution">
    <text evidence="4">The sequence shown here is derived from an EMBL/GenBank/DDBJ whole genome shotgun (WGS) entry which is preliminary data.</text>
</comment>
<name>A0A4R4EMJ2_9BACL</name>
<evidence type="ECO:0000313" key="4">
    <source>
        <dbReference type="EMBL" id="TCZ81057.1"/>
    </source>
</evidence>
<organism evidence="4 5">
    <name type="scientific">Paenibacillus albiflavus</name>
    <dbReference type="NCBI Taxonomy" id="2545760"/>
    <lineage>
        <taxon>Bacteria</taxon>
        <taxon>Bacillati</taxon>
        <taxon>Bacillota</taxon>
        <taxon>Bacilli</taxon>
        <taxon>Bacillales</taxon>
        <taxon>Paenibacillaceae</taxon>
        <taxon>Paenibacillus</taxon>
    </lineage>
</organism>
<dbReference type="Pfam" id="PF03816">
    <property type="entry name" value="LytR_cpsA_psr"/>
    <property type="match status" value="1"/>
</dbReference>
<dbReference type="InterPro" id="IPR004474">
    <property type="entry name" value="LytR_CpsA_psr"/>
</dbReference>
<dbReference type="Proteomes" id="UP000295418">
    <property type="component" value="Unassembled WGS sequence"/>
</dbReference>
<dbReference type="PANTHER" id="PTHR33392">
    <property type="entry name" value="POLYISOPRENYL-TEICHOIC ACID--PEPTIDOGLYCAN TEICHOIC ACID TRANSFERASE TAGU"/>
    <property type="match status" value="1"/>
</dbReference>
<gene>
    <name evidence="4" type="ORF">E0485_01890</name>
</gene>
<dbReference type="RefSeq" id="WP_132415972.1">
    <property type="nucleotide sequence ID" value="NZ_SKFG01000001.1"/>
</dbReference>
<feature type="domain" description="Cell envelope-related transcriptional attenuator" evidence="3">
    <location>
        <begin position="85"/>
        <end position="244"/>
    </location>
</feature>
<comment type="similarity">
    <text evidence="1">Belongs to the LytR/CpsA/Psr (LCP) family.</text>
</comment>